<dbReference type="Pfam" id="PF00892">
    <property type="entry name" value="EamA"/>
    <property type="match status" value="2"/>
</dbReference>
<gene>
    <name evidence="3" type="ORF">DSOUD_2524</name>
</gene>
<feature type="transmembrane region" description="Helical" evidence="1">
    <location>
        <begin position="158"/>
        <end position="177"/>
    </location>
</feature>
<dbReference type="EMBL" id="CP010802">
    <property type="protein sequence ID" value="ALC17277.1"/>
    <property type="molecule type" value="Genomic_DNA"/>
</dbReference>
<evidence type="ECO:0000313" key="3">
    <source>
        <dbReference type="EMBL" id="ALC17277.1"/>
    </source>
</evidence>
<sequence length="297" mass="31138">MTSSADPDSCISTRRALLQLLAGSICISFSPIFIKLAAVGPDAAGFYRMFFSAASLLLWVAVARVSLKIPRKALLVLILGGLALGVDFMCWHRSIHLVGPGLSTLLGNFQVFFTALFSWLILKQKLSPLFLVALALALGGLLLITGVDLAALDAGYRLGLLLGLATALCYSAYILFIRAGMQHPAVSGVSAMLVISLVCTVFMGIATAASGASFAIPDTASLLSLIAVGVLSTTLGWSLISTALRHTPPTLASLVLLLQPALSFAWDVLIFGRPTSGHEVLGIGLILTAIYLGSRQP</sequence>
<keyword evidence="1" id="KW-0472">Membrane</keyword>
<dbReference type="GO" id="GO:0016020">
    <property type="term" value="C:membrane"/>
    <property type="evidence" value="ECO:0007669"/>
    <property type="project" value="InterPro"/>
</dbReference>
<feature type="transmembrane region" description="Helical" evidence="1">
    <location>
        <begin position="129"/>
        <end position="152"/>
    </location>
</feature>
<dbReference type="KEGG" id="des:DSOUD_2524"/>
<dbReference type="PANTHER" id="PTHR22911">
    <property type="entry name" value="ACYL-MALONYL CONDENSING ENZYME-RELATED"/>
    <property type="match status" value="1"/>
</dbReference>
<dbReference type="SUPFAM" id="SSF103481">
    <property type="entry name" value="Multidrug resistance efflux transporter EmrE"/>
    <property type="match status" value="2"/>
</dbReference>
<feature type="domain" description="EamA" evidence="2">
    <location>
        <begin position="158"/>
        <end position="292"/>
    </location>
</feature>
<dbReference type="PANTHER" id="PTHR22911:SF137">
    <property type="entry name" value="SOLUTE CARRIER FAMILY 35 MEMBER G2-RELATED"/>
    <property type="match status" value="1"/>
</dbReference>
<dbReference type="PATRIC" id="fig|1603606.3.peg.2732"/>
<name>A0A0M4D250_9BACT</name>
<dbReference type="AlphaFoldDB" id="A0A0M4D250"/>
<feature type="transmembrane region" description="Helical" evidence="1">
    <location>
        <begin position="74"/>
        <end position="95"/>
    </location>
</feature>
<feature type="transmembrane region" description="Helical" evidence="1">
    <location>
        <begin position="222"/>
        <end position="244"/>
    </location>
</feature>
<keyword evidence="1" id="KW-0812">Transmembrane</keyword>
<accession>A0A0M4D250</accession>
<feature type="transmembrane region" description="Helical" evidence="1">
    <location>
        <begin position="277"/>
        <end position="294"/>
    </location>
</feature>
<keyword evidence="4" id="KW-1185">Reference proteome</keyword>
<feature type="domain" description="EamA" evidence="2">
    <location>
        <begin position="16"/>
        <end position="145"/>
    </location>
</feature>
<organism evidence="3 4">
    <name type="scientific">Desulfuromonas soudanensis</name>
    <dbReference type="NCBI Taxonomy" id="1603606"/>
    <lineage>
        <taxon>Bacteria</taxon>
        <taxon>Pseudomonadati</taxon>
        <taxon>Thermodesulfobacteriota</taxon>
        <taxon>Desulfuromonadia</taxon>
        <taxon>Desulfuromonadales</taxon>
        <taxon>Desulfuromonadaceae</taxon>
        <taxon>Desulfuromonas</taxon>
    </lineage>
</organism>
<evidence type="ECO:0000256" key="1">
    <source>
        <dbReference type="SAM" id="Phobius"/>
    </source>
</evidence>
<keyword evidence="1" id="KW-1133">Transmembrane helix</keyword>
<feature type="transmembrane region" description="Helical" evidence="1">
    <location>
        <begin position="46"/>
        <end position="67"/>
    </location>
</feature>
<feature type="transmembrane region" description="Helical" evidence="1">
    <location>
        <begin position="189"/>
        <end position="216"/>
    </location>
</feature>
<feature type="transmembrane region" description="Helical" evidence="1">
    <location>
        <begin position="101"/>
        <end position="122"/>
    </location>
</feature>
<dbReference type="InterPro" id="IPR000620">
    <property type="entry name" value="EamA_dom"/>
</dbReference>
<reference evidence="3 4" key="1">
    <citation type="submission" date="2015-07" db="EMBL/GenBank/DDBJ databases">
        <title>Isolation and Genomic Characterization of a Novel Halophilic Metal-Reducing Deltaproteobacterium from the Deep Subsurface.</title>
        <authorList>
            <person name="Badalamenti J.P."/>
            <person name="Summers Z.M."/>
            <person name="Gralnick J.A."/>
            <person name="Bond D.R."/>
        </authorList>
    </citation>
    <scope>NUCLEOTIDE SEQUENCE [LARGE SCALE GENOMIC DNA]</scope>
    <source>
        <strain evidence="3 4">WTL</strain>
    </source>
</reference>
<dbReference type="OrthoDB" id="5315632at2"/>
<dbReference type="InterPro" id="IPR037185">
    <property type="entry name" value="EmrE-like"/>
</dbReference>
<dbReference type="STRING" id="1603606.DSOUD_2524"/>
<feature type="transmembrane region" description="Helical" evidence="1">
    <location>
        <begin position="16"/>
        <end position="34"/>
    </location>
</feature>
<protein>
    <submittedName>
        <fullName evidence="3">Threonine/homoserine efflux transporter RhtA</fullName>
    </submittedName>
</protein>
<proteinExistence type="predicted"/>
<dbReference type="RefSeq" id="WP_053551302.1">
    <property type="nucleotide sequence ID" value="NZ_CP010802.1"/>
</dbReference>
<dbReference type="Proteomes" id="UP000057158">
    <property type="component" value="Chromosome"/>
</dbReference>
<evidence type="ECO:0000259" key="2">
    <source>
        <dbReference type="Pfam" id="PF00892"/>
    </source>
</evidence>
<feature type="transmembrane region" description="Helical" evidence="1">
    <location>
        <begin position="251"/>
        <end position="271"/>
    </location>
</feature>
<evidence type="ECO:0000313" key="4">
    <source>
        <dbReference type="Proteomes" id="UP000057158"/>
    </source>
</evidence>